<organism evidence="1 2">
    <name type="scientific">Streptococcus merionis</name>
    <dbReference type="NCBI Taxonomy" id="400065"/>
    <lineage>
        <taxon>Bacteria</taxon>
        <taxon>Bacillati</taxon>
        <taxon>Bacillota</taxon>
        <taxon>Bacilli</taxon>
        <taxon>Lactobacillales</taxon>
        <taxon>Streptococcaceae</taxon>
        <taxon>Streptococcus</taxon>
    </lineage>
</organism>
<evidence type="ECO:0000313" key="2">
    <source>
        <dbReference type="Proteomes" id="UP000215185"/>
    </source>
</evidence>
<gene>
    <name evidence="1" type="ORF">SAMEA4412692_00649</name>
</gene>
<dbReference type="AlphaFoldDB" id="A0A239SS07"/>
<evidence type="ECO:0000313" key="1">
    <source>
        <dbReference type="EMBL" id="SNU87433.1"/>
    </source>
</evidence>
<protein>
    <submittedName>
        <fullName evidence="1">PASTA domain</fullName>
    </submittedName>
</protein>
<accession>A0A239SS07</accession>
<name>A0A239SS07_9STRE</name>
<dbReference type="Gene3D" id="3.30.10.20">
    <property type="match status" value="1"/>
</dbReference>
<dbReference type="EMBL" id="LT906439">
    <property type="protein sequence ID" value="SNU87433.1"/>
    <property type="molecule type" value="Genomic_DNA"/>
</dbReference>
<dbReference type="OrthoDB" id="2220057at2"/>
<dbReference type="Proteomes" id="UP000215185">
    <property type="component" value="Chromosome 1"/>
</dbReference>
<reference evidence="1 2" key="1">
    <citation type="submission" date="2017-06" db="EMBL/GenBank/DDBJ databases">
        <authorList>
            <consortium name="Pathogen Informatics"/>
        </authorList>
    </citation>
    <scope>NUCLEOTIDE SEQUENCE [LARGE SCALE GENOMIC DNA]</scope>
    <source>
        <strain evidence="1 2">NCTC13788</strain>
    </source>
</reference>
<dbReference type="RefSeq" id="WP_018374637.1">
    <property type="nucleotide sequence ID" value="NZ_LT906439.1"/>
</dbReference>
<sequence length="232" mass="25825">MAIPVKGLMKAAKVVAPIVASAAPMVKDVIDQQNEAKKDYIQLPNLVDMRLTDAIGHLERLHFVPQEMLVEPHKKYLTKKVDYVLQMDPKPGKYPEGTLVKIYYMNADILDQCDDQVELPKIKGLDLEAATELLTNKGFEVVTALAKPHKNYADDHNNCVVDFEPKPALFTNNLRRGTTITLHYVNDVIIEKSQHLLEAEKAKQASKAKVVDDGVKAIGDGINNLKGIFGKK</sequence>
<proteinExistence type="predicted"/>
<keyword evidence="2" id="KW-1185">Reference proteome</keyword>
<dbReference type="KEGG" id="smen:SAMEA4412692_0649"/>